<evidence type="ECO:0000313" key="3">
    <source>
        <dbReference type="EMBL" id="SDD20837.1"/>
    </source>
</evidence>
<protein>
    <submittedName>
        <fullName evidence="3">Predicted dehydrogenase</fullName>
    </submittedName>
</protein>
<feature type="domain" description="Gfo/Idh/MocA-like oxidoreductase bacterial type C-terminal" evidence="2">
    <location>
        <begin position="204"/>
        <end position="265"/>
    </location>
</feature>
<dbReference type="Pfam" id="PF19051">
    <property type="entry name" value="GFO_IDH_MocA_C2"/>
    <property type="match status" value="1"/>
</dbReference>
<dbReference type="Pfam" id="PF01408">
    <property type="entry name" value="GFO_IDH_MocA"/>
    <property type="match status" value="1"/>
</dbReference>
<organism evidence="3 4">
    <name type="scientific">Mucilaginibacter pineti</name>
    <dbReference type="NCBI Taxonomy" id="1391627"/>
    <lineage>
        <taxon>Bacteria</taxon>
        <taxon>Pseudomonadati</taxon>
        <taxon>Bacteroidota</taxon>
        <taxon>Sphingobacteriia</taxon>
        <taxon>Sphingobacteriales</taxon>
        <taxon>Sphingobacteriaceae</taxon>
        <taxon>Mucilaginibacter</taxon>
    </lineage>
</organism>
<dbReference type="RefSeq" id="WP_091142328.1">
    <property type="nucleotide sequence ID" value="NZ_FNAI01000001.1"/>
</dbReference>
<dbReference type="Gene3D" id="3.40.50.720">
    <property type="entry name" value="NAD(P)-binding Rossmann-like Domain"/>
    <property type="match status" value="1"/>
</dbReference>
<dbReference type="SUPFAM" id="SSF51735">
    <property type="entry name" value="NAD(P)-binding Rossmann-fold domains"/>
    <property type="match status" value="1"/>
</dbReference>
<dbReference type="InterPro" id="IPR006311">
    <property type="entry name" value="TAT_signal"/>
</dbReference>
<dbReference type="SUPFAM" id="SSF55347">
    <property type="entry name" value="Glyceraldehyde-3-phosphate dehydrogenase-like, C-terminal domain"/>
    <property type="match status" value="1"/>
</dbReference>
<dbReference type="EMBL" id="FNAI01000001">
    <property type="protein sequence ID" value="SDD20837.1"/>
    <property type="molecule type" value="Genomic_DNA"/>
</dbReference>
<dbReference type="InterPro" id="IPR043906">
    <property type="entry name" value="Gfo/Idh/MocA_OxRdtase_bact_C"/>
</dbReference>
<feature type="domain" description="Gfo/Idh/MocA-like oxidoreductase N-terminal" evidence="1">
    <location>
        <begin position="42"/>
        <end position="162"/>
    </location>
</feature>
<gene>
    <name evidence="3" type="ORF">SAMN05216464_10168</name>
</gene>
<evidence type="ECO:0000313" key="4">
    <source>
        <dbReference type="Proteomes" id="UP000199072"/>
    </source>
</evidence>
<accession>A0A1G6SXD0</accession>
<evidence type="ECO:0000259" key="2">
    <source>
        <dbReference type="Pfam" id="PF19051"/>
    </source>
</evidence>
<keyword evidence="4" id="KW-1185">Reference proteome</keyword>
<sequence length="443" mass="49910">MISRRKFIQTTSAAGTSFLLAPQISKAAGFFRGSPNEKVVLGMMGTNSRGLYLAQSYAKIPNVEVGYICDVDSKVVDKTIEEIFKITGKRPKGITDIRKMLEIKDIDAVVVAPPDHWHAPATIMACQAGKHVYVEKPCSHNPHEGEMVVEAAKKYNRLVQMGSQRRSFSNVQLMVKELHDGVIGRAYYAKGWYTNNRASIGHGKQVAVPANLNYELWQGPAPRKPYQDNLIHYNWHWFWNWGTGEALNNGTHELDVIRWGLGVDFPNKVVSTGGRFHYNDDWQTPDTQNILYNFPNNTAAEWESRSCNGYNIERLSRGVIFYGDKGTLFYGSGNGYQVYDPANKLVKDVKDDTKVDGNNKVSPTEALDGFHMKNFIDGVRGVAPLNCPIEIGFKSTLLPQLGNISYRVDRVLHIDPTNGHIQNDPEAEKLWSREYEKGWEVKV</sequence>
<evidence type="ECO:0000259" key="1">
    <source>
        <dbReference type="Pfam" id="PF01408"/>
    </source>
</evidence>
<dbReference type="GO" id="GO:0000166">
    <property type="term" value="F:nucleotide binding"/>
    <property type="evidence" value="ECO:0007669"/>
    <property type="project" value="InterPro"/>
</dbReference>
<reference evidence="3 4" key="1">
    <citation type="submission" date="2016-10" db="EMBL/GenBank/DDBJ databases">
        <authorList>
            <person name="de Groot N.N."/>
        </authorList>
    </citation>
    <scope>NUCLEOTIDE SEQUENCE [LARGE SCALE GENOMIC DNA]</scope>
    <source>
        <strain evidence="3 4">47C3B</strain>
    </source>
</reference>
<dbReference type="Proteomes" id="UP000199072">
    <property type="component" value="Unassembled WGS sequence"/>
</dbReference>
<dbReference type="STRING" id="1391627.SAMN05216464_10168"/>
<dbReference type="InterPro" id="IPR050463">
    <property type="entry name" value="Gfo/Idh/MocA_oxidrdct_glycsds"/>
</dbReference>
<dbReference type="PROSITE" id="PS51318">
    <property type="entry name" value="TAT"/>
    <property type="match status" value="1"/>
</dbReference>
<dbReference type="InterPro" id="IPR000683">
    <property type="entry name" value="Gfo/Idh/MocA-like_OxRdtase_N"/>
</dbReference>
<dbReference type="PANTHER" id="PTHR43818:SF5">
    <property type="entry name" value="OXIDOREDUCTASE FAMILY PROTEIN"/>
    <property type="match status" value="1"/>
</dbReference>
<dbReference type="InterPro" id="IPR036291">
    <property type="entry name" value="NAD(P)-bd_dom_sf"/>
</dbReference>
<proteinExistence type="predicted"/>
<dbReference type="Gene3D" id="3.30.360.10">
    <property type="entry name" value="Dihydrodipicolinate Reductase, domain 2"/>
    <property type="match status" value="1"/>
</dbReference>
<name>A0A1G6SXD0_9SPHI</name>
<dbReference type="PANTHER" id="PTHR43818">
    <property type="entry name" value="BCDNA.GH03377"/>
    <property type="match status" value="1"/>
</dbReference>
<dbReference type="AlphaFoldDB" id="A0A1G6SXD0"/>
<dbReference type="OrthoDB" id="726883at2"/>